<dbReference type="Proteomes" id="UP000008915">
    <property type="component" value="Chromosome"/>
</dbReference>
<feature type="transmembrane region" description="Helical" evidence="1">
    <location>
        <begin position="12"/>
        <end position="32"/>
    </location>
</feature>
<dbReference type="RefSeq" id="WP_013496240.1">
    <property type="nucleotide sequence ID" value="NC_014831.1"/>
</dbReference>
<organism evidence="2 3">
    <name type="scientific">Thermaerobacter marianensis (strain ATCC 700841 / DSM 12885 / JCM 10246 / 7p75a)</name>
    <dbReference type="NCBI Taxonomy" id="644966"/>
    <lineage>
        <taxon>Bacteria</taxon>
        <taxon>Bacillati</taxon>
        <taxon>Bacillota</taxon>
        <taxon>Clostridia</taxon>
        <taxon>Eubacteriales</taxon>
        <taxon>Clostridiales Family XVII. Incertae Sedis</taxon>
        <taxon>Thermaerobacter</taxon>
    </lineage>
</organism>
<accession>E6SIC8</accession>
<proteinExistence type="predicted"/>
<reference evidence="2 3" key="1">
    <citation type="journal article" date="2010" name="Stand. Genomic Sci.">
        <title>Complete genome sequence of Thermaerobacter marianensis type strain (7p75a).</title>
        <authorList>
            <person name="Han C."/>
            <person name="Gu W."/>
            <person name="Zhang X."/>
            <person name="Lapidus A."/>
            <person name="Nolan M."/>
            <person name="Copeland A."/>
            <person name="Lucas S."/>
            <person name="Del Rio T.G."/>
            <person name="Tice H."/>
            <person name="Cheng J.F."/>
            <person name="Tapia R."/>
            <person name="Goodwin L."/>
            <person name="Pitluck S."/>
            <person name="Pagani I."/>
            <person name="Ivanova N."/>
            <person name="Mavromatis K."/>
            <person name="Mikhailova N."/>
            <person name="Pati A."/>
            <person name="Chen A."/>
            <person name="Palaniappan K."/>
            <person name="Land M."/>
            <person name="Hauser L."/>
            <person name="Chang Y.J."/>
            <person name="Jeffries C.D."/>
            <person name="Schneider S."/>
            <person name="Rohde M."/>
            <person name="Goker M."/>
            <person name="Pukall R."/>
            <person name="Woyke T."/>
            <person name="Bristow J."/>
            <person name="Eisen J.A."/>
            <person name="Markowitz V."/>
            <person name="Hugenholtz P."/>
            <person name="Kyrpides N.C."/>
            <person name="Klenk H.P."/>
            <person name="Detter J.C."/>
        </authorList>
    </citation>
    <scope>NUCLEOTIDE SEQUENCE [LARGE SCALE GENOMIC DNA]</scope>
    <source>
        <strain evidence="3">ATCC 700841 / DSM 12885 / JCM 10246 / 7p75a</strain>
    </source>
</reference>
<evidence type="ECO:0000313" key="2">
    <source>
        <dbReference type="EMBL" id="ADU51939.1"/>
    </source>
</evidence>
<dbReference type="KEGG" id="tmr:Tmar_1838"/>
<sequence>MRNRVPSLSLYYYTIASAGLLVLLVLAVAKIFAVSHPLRYMFLALLCIGFGPGYLRYQIRANKKRD</sequence>
<reference evidence="3" key="2">
    <citation type="journal article" date="2010" name="Stand. Genomic Sci.">
        <title>Complete genome sequence of Thermaerobacter marianensis type strain (7p75aT).</title>
        <authorList>
            <person name="Han C."/>
            <person name="Gu W."/>
            <person name="Zhang X."/>
            <person name="Lapidus A."/>
            <person name="Nolan M."/>
            <person name="Copeland A."/>
            <person name="Lucas S."/>
            <person name="Glavina Del Rio T."/>
            <person name="Tice H."/>
            <person name="Cheng J."/>
            <person name="Tapia R."/>
            <person name="Goodwin L."/>
            <person name="Pitluck S."/>
            <person name="Pagani I."/>
            <person name="Ivanova N."/>
            <person name="Mavromatis K."/>
            <person name="Mikhailova N."/>
            <person name="Pati A."/>
            <person name="Chen A."/>
            <person name="Palaniappan K."/>
            <person name="Land M."/>
            <person name="Hauser L."/>
            <person name="Chang Y."/>
            <person name="Jeffries C."/>
            <person name="Schneider S."/>
            <person name="Rohde M."/>
            <person name="Goker M."/>
            <person name="Pukall R."/>
            <person name="Woyke T."/>
            <person name="Bristow J."/>
            <person name="Eisen J."/>
            <person name="Markowitz V."/>
            <person name="Hugenholtz P."/>
            <person name="Kyrpides N."/>
            <person name="Klenk H."/>
            <person name="Detter J."/>
        </authorList>
    </citation>
    <scope>NUCLEOTIDE SEQUENCE [LARGE SCALE GENOMIC DNA]</scope>
    <source>
        <strain evidence="3">ATCC 700841 / DSM 12885 / JCM 10246 / 7p75a</strain>
    </source>
</reference>
<dbReference type="HOGENOM" id="CLU_2829875_0_0_9"/>
<name>E6SIC8_THEM7</name>
<dbReference type="EMBL" id="CP002344">
    <property type="protein sequence ID" value="ADU51939.1"/>
    <property type="molecule type" value="Genomic_DNA"/>
</dbReference>
<evidence type="ECO:0000256" key="1">
    <source>
        <dbReference type="SAM" id="Phobius"/>
    </source>
</evidence>
<keyword evidence="1" id="KW-1133">Transmembrane helix</keyword>
<dbReference type="STRING" id="644966.Tmar_1838"/>
<evidence type="ECO:0000313" key="3">
    <source>
        <dbReference type="Proteomes" id="UP000008915"/>
    </source>
</evidence>
<protein>
    <submittedName>
        <fullName evidence="2">Uncharacterized protein</fullName>
    </submittedName>
</protein>
<dbReference type="AlphaFoldDB" id="E6SIC8"/>
<feature type="transmembrane region" description="Helical" evidence="1">
    <location>
        <begin position="38"/>
        <end position="55"/>
    </location>
</feature>
<keyword evidence="1" id="KW-0472">Membrane</keyword>
<keyword evidence="3" id="KW-1185">Reference proteome</keyword>
<gene>
    <name evidence="2" type="ordered locus">Tmar_1838</name>
</gene>
<keyword evidence="1" id="KW-0812">Transmembrane</keyword>